<dbReference type="RefSeq" id="WP_103676101.1">
    <property type="nucleotide sequence ID" value="NZ_PQGD01000010.1"/>
</dbReference>
<evidence type="ECO:0000313" key="2">
    <source>
        <dbReference type="EMBL" id="POP48342.1"/>
    </source>
</evidence>
<dbReference type="OrthoDB" id="79831at2"/>
<keyword evidence="3" id="KW-1185">Reference proteome</keyword>
<name>A0A2P5GP43_9ENTR</name>
<evidence type="ECO:0000313" key="4">
    <source>
        <dbReference type="Proteomes" id="UP000247005"/>
    </source>
</evidence>
<reference evidence="3 4" key="1">
    <citation type="submission" date="2018-01" db="EMBL/GenBank/DDBJ databases">
        <title>Superficieibacter electus gen. nov., sp. nov., an extended-spectrum beta-lactamase possessing member of the Enterobacteriaceae family, isolated from intensive care unit surfaces.</title>
        <authorList>
            <person name="Potter R.F."/>
            <person name="D'Souza A.W."/>
        </authorList>
    </citation>
    <scope>NUCLEOTIDE SEQUENCE [LARGE SCALE GENOMIC DNA]</scope>
    <source>
        <strain evidence="2 4">BP-1</strain>
        <strain evidence="1 3">BP-2</strain>
    </source>
</reference>
<dbReference type="Proteomes" id="UP000247005">
    <property type="component" value="Unassembled WGS sequence"/>
</dbReference>
<dbReference type="Proteomes" id="UP000237073">
    <property type="component" value="Unassembled WGS sequence"/>
</dbReference>
<dbReference type="EMBL" id="PQGD01000010">
    <property type="protein sequence ID" value="POP48342.1"/>
    <property type="molecule type" value="Genomic_DNA"/>
</dbReference>
<gene>
    <name evidence="2" type="ORF">CHU32_13830</name>
    <name evidence="1" type="ORF">CHU33_10905</name>
</gene>
<evidence type="ECO:0000313" key="3">
    <source>
        <dbReference type="Proteomes" id="UP000237073"/>
    </source>
</evidence>
<comment type="caution">
    <text evidence="2">The sequence shown here is derived from an EMBL/GenBank/DDBJ whole genome shotgun (WGS) entry which is preliminary data.</text>
</comment>
<dbReference type="EMBL" id="PQGE01000008">
    <property type="protein sequence ID" value="POP44955.1"/>
    <property type="molecule type" value="Genomic_DNA"/>
</dbReference>
<organism evidence="2 4">
    <name type="scientific">Superficieibacter electus</name>
    <dbReference type="NCBI Taxonomy" id="2022662"/>
    <lineage>
        <taxon>Bacteria</taxon>
        <taxon>Pseudomonadati</taxon>
        <taxon>Pseudomonadota</taxon>
        <taxon>Gammaproteobacteria</taxon>
        <taxon>Enterobacterales</taxon>
        <taxon>Enterobacteriaceae</taxon>
        <taxon>Superficieibacter</taxon>
    </lineage>
</organism>
<evidence type="ECO:0000313" key="1">
    <source>
        <dbReference type="EMBL" id="POP44955.1"/>
    </source>
</evidence>
<accession>A0A2P5GP43</accession>
<dbReference type="AlphaFoldDB" id="A0A2P5GP43"/>
<sequence length="271" mass="30122">MTMKNEVTNASTQPVMSSNEIANLTDKSKSDIHVDIWNMLKQLYRIEKDDGNIHHLKNQKVTVIRGVITCFDNRGYVSEFLLDRRHTEILITGYDVVRRASVIDRWFSLESGEAQPRIAVQPPQPAPPASHDILSLARVVAEATASATMKAVMEVSGANLIAAAPASQALQPTQIGAGAEFVNTDSEFTPVHKVSWETGLSDPSCRRLVQFANLPSRQLLGVRGLCVHRESFLHAFQVLLEESVRPTGKRKRWQHPEFGGFILRKEVSSGE</sequence>
<proteinExistence type="predicted"/>
<protein>
    <submittedName>
        <fullName evidence="2">Transcriptional regulator</fullName>
    </submittedName>
</protein>